<organism evidence="3 4">
    <name type="scientific">Bacillus paramycoides</name>
    <dbReference type="NCBI Taxonomy" id="2026194"/>
    <lineage>
        <taxon>Bacteria</taxon>
        <taxon>Bacillati</taxon>
        <taxon>Bacillota</taxon>
        <taxon>Bacilli</taxon>
        <taxon>Bacillales</taxon>
        <taxon>Bacillaceae</taxon>
        <taxon>Bacillus</taxon>
        <taxon>Bacillus cereus group</taxon>
    </lineage>
</organism>
<dbReference type="InterPro" id="IPR013320">
    <property type="entry name" value="ConA-like_dom_sf"/>
</dbReference>
<dbReference type="RefSeq" id="WP_071717647.1">
    <property type="nucleotide sequence ID" value="NZ_CBCSHB010000009.1"/>
</dbReference>
<dbReference type="GeneID" id="87590336"/>
<dbReference type="SMART" id="SM00635">
    <property type="entry name" value="BID_2"/>
    <property type="match status" value="3"/>
</dbReference>
<feature type="chain" id="PRO_5009659955" description="Dockerin domain-containing protein" evidence="1">
    <location>
        <begin position="32"/>
        <end position="852"/>
    </location>
</feature>
<feature type="signal peptide" evidence="1">
    <location>
        <begin position="1"/>
        <end position="31"/>
    </location>
</feature>
<evidence type="ECO:0000259" key="2">
    <source>
        <dbReference type="PROSITE" id="PS51766"/>
    </source>
</evidence>
<proteinExistence type="predicted"/>
<dbReference type="InterPro" id="IPR008964">
    <property type="entry name" value="Invasin/intimin_cell_adhesion"/>
</dbReference>
<dbReference type="EMBL" id="MAOI01000020">
    <property type="protein sequence ID" value="OJD82029.1"/>
    <property type="molecule type" value="Genomic_DNA"/>
</dbReference>
<dbReference type="PANTHER" id="PTHR10151">
    <property type="entry name" value="ECTONUCLEOTIDE PYROPHOSPHATASE/PHOSPHODIESTERASE"/>
    <property type="match status" value="1"/>
</dbReference>
<accession>A0A1J9W0U1</accession>
<name>A0A1J9W0U1_9BACI</name>
<dbReference type="Gene3D" id="1.10.1330.10">
    <property type="entry name" value="Dockerin domain"/>
    <property type="match status" value="1"/>
</dbReference>
<dbReference type="Pfam" id="PF13385">
    <property type="entry name" value="Laminin_G_3"/>
    <property type="match status" value="1"/>
</dbReference>
<dbReference type="InterPro" id="IPR018247">
    <property type="entry name" value="EF_Hand_1_Ca_BS"/>
</dbReference>
<dbReference type="Gene3D" id="2.60.120.200">
    <property type="match status" value="1"/>
</dbReference>
<dbReference type="GO" id="GO:0000272">
    <property type="term" value="P:polysaccharide catabolic process"/>
    <property type="evidence" value="ECO:0007669"/>
    <property type="project" value="InterPro"/>
</dbReference>
<gene>
    <name evidence="3" type="ORF">BAU28_21965</name>
</gene>
<dbReference type="SUPFAM" id="SSF63446">
    <property type="entry name" value="Type I dockerin domain"/>
    <property type="match status" value="1"/>
</dbReference>
<dbReference type="InterPro" id="IPR002591">
    <property type="entry name" value="Phosphodiest/P_Trfase"/>
</dbReference>
<dbReference type="PROSITE" id="PS00018">
    <property type="entry name" value="EF_HAND_1"/>
    <property type="match status" value="1"/>
</dbReference>
<dbReference type="GO" id="GO:0004553">
    <property type="term" value="F:hydrolase activity, hydrolyzing O-glycosyl compounds"/>
    <property type="evidence" value="ECO:0007669"/>
    <property type="project" value="InterPro"/>
</dbReference>
<evidence type="ECO:0000256" key="1">
    <source>
        <dbReference type="SAM" id="SignalP"/>
    </source>
</evidence>
<dbReference type="Proteomes" id="UP000182788">
    <property type="component" value="Unassembled WGS sequence"/>
</dbReference>
<comment type="caution">
    <text evidence="3">The sequence shown here is derived from an EMBL/GenBank/DDBJ whole genome shotgun (WGS) entry which is preliminary data.</text>
</comment>
<sequence length="852" mass="92858">MTQPFIKKAVLISTLTMSTILSTTIPFNVLAAPNPAIQMQQENLTDEIMKLSFEENLNDSSASNHIISYENGNPSFTDGRINKALKFKSTSQKNASYIDLGDTSQLKFEERTDFTIAFWVKSSGVNADPAIISNKDWTSGGNLGWFIGLKDKALLWNFKTSGSSRLDASIPNIADNVWHHIVISHDRDGYATIYKDGKLEQQIDISKMKGTIDTNYTTKIGVDGKGTLFGNNFDATLDEVSILRKAVTATDVQKMYQSAPPIAVTDISIDQPTIHLNVDGYTYLQANIQPLDATNKKVTWTSSNKNIADVEAIDGKVKVIGIGVGKTTIQAISEDGKKAATAELTVGNSLDITRDGLLEQNDLNFVKQYIGSDVNSQNWKEIKRADLNEDGKIDEKDIPPLQEQLKQSTNYPYKHVFIIGLDGAGIAVKDANAPNIKNFIANGASTYNAQALSPTISAQNWGGILHGVTPDKTKLDNTIAGSIAFPENSPYPSFMKVLKQERPYAKMASFAGWSPINKGIIEQSVGAHLESVPDDQLAPKISNYIKTEGKDTAVTFIHFDDIDGAGHSKGYGSPAYMQQIEKTDKNVGIVLDAIRDAGLLEDSLVIMTTDHGGKDYGHGGESPEEKTIFWAANGPGILAKSSITTPMTNMDTAAVVAQALRSNKPMTWDAKTPENLLETFPTSLTLNKSEHSLRERETFELVANITPNVTNKKLIWKSDNPTVATIQATDEKAIVHAVQAGTATLTATTATGEYVATCQVTVEPNHVPVTGIKVDERSFEIKQGDEKLVSASVLPENATNKNIVWKSSDTSIIALETKNNTTHVKALKTGRVVLTATTDDGKYNRYIYIQVK</sequence>
<dbReference type="Pfam" id="PF00404">
    <property type="entry name" value="Dockerin_1"/>
    <property type="match status" value="1"/>
</dbReference>
<evidence type="ECO:0000313" key="3">
    <source>
        <dbReference type="EMBL" id="OJD82029.1"/>
    </source>
</evidence>
<dbReference type="Gene3D" id="3.40.720.10">
    <property type="entry name" value="Alkaline Phosphatase, subunit A"/>
    <property type="match status" value="1"/>
</dbReference>
<dbReference type="CDD" id="cd00016">
    <property type="entry name" value="ALP_like"/>
    <property type="match status" value="1"/>
</dbReference>
<dbReference type="InterPro" id="IPR003343">
    <property type="entry name" value="Big_2"/>
</dbReference>
<dbReference type="SUPFAM" id="SSF49899">
    <property type="entry name" value="Concanavalin A-like lectins/glucanases"/>
    <property type="match status" value="1"/>
</dbReference>
<dbReference type="SUPFAM" id="SSF49373">
    <property type="entry name" value="Invasin/intimin cell-adhesion fragments"/>
    <property type="match status" value="3"/>
</dbReference>
<protein>
    <recommendedName>
        <fullName evidence="2">Dockerin domain-containing protein</fullName>
    </recommendedName>
</protein>
<reference evidence="3 4" key="1">
    <citation type="submission" date="2016-06" db="EMBL/GenBank/DDBJ databases">
        <title>First insights into the genetic diversity and population structure of in the Bacillus cereus group bacteria from diverse marine environments.</title>
        <authorList>
            <person name="Liu Y."/>
            <person name="Lai Q."/>
            <person name="Shao Z."/>
        </authorList>
    </citation>
    <scope>NUCLEOTIDE SEQUENCE [LARGE SCALE GENOMIC DNA]</scope>
    <source>
        <strain evidence="3 4">NH24A2</strain>
    </source>
</reference>
<dbReference type="AlphaFoldDB" id="A0A1J9W0U1"/>
<dbReference type="PANTHER" id="PTHR10151:SF120">
    <property type="entry name" value="BIS(5'-ADENOSYL)-TRIPHOSPHATASE"/>
    <property type="match status" value="1"/>
</dbReference>
<feature type="domain" description="Dockerin" evidence="2">
    <location>
        <begin position="342"/>
        <end position="413"/>
    </location>
</feature>
<dbReference type="SUPFAM" id="SSF53649">
    <property type="entry name" value="Alkaline phosphatase-like"/>
    <property type="match status" value="1"/>
</dbReference>
<dbReference type="InterPro" id="IPR016134">
    <property type="entry name" value="Dockerin_dom"/>
</dbReference>
<dbReference type="Gene3D" id="2.60.40.1080">
    <property type="match status" value="3"/>
</dbReference>
<dbReference type="Pfam" id="PF01663">
    <property type="entry name" value="Phosphodiest"/>
    <property type="match status" value="1"/>
</dbReference>
<keyword evidence="1" id="KW-0732">Signal</keyword>
<dbReference type="InterPro" id="IPR036439">
    <property type="entry name" value="Dockerin_dom_sf"/>
</dbReference>
<dbReference type="Pfam" id="PF02368">
    <property type="entry name" value="Big_2"/>
    <property type="match status" value="3"/>
</dbReference>
<evidence type="ECO:0000313" key="4">
    <source>
        <dbReference type="Proteomes" id="UP000182788"/>
    </source>
</evidence>
<dbReference type="PROSITE" id="PS51766">
    <property type="entry name" value="DOCKERIN"/>
    <property type="match status" value="1"/>
</dbReference>
<dbReference type="InterPro" id="IPR017850">
    <property type="entry name" value="Alkaline_phosphatase_core_sf"/>
</dbReference>
<dbReference type="InterPro" id="IPR002105">
    <property type="entry name" value="Dockerin_1_rpt"/>
</dbReference>